<keyword evidence="5" id="KW-1185">Reference proteome</keyword>
<dbReference type="Pfam" id="PF02020">
    <property type="entry name" value="W2"/>
    <property type="match status" value="1"/>
</dbReference>
<dbReference type="GO" id="GO:0006417">
    <property type="term" value="P:regulation of translation"/>
    <property type="evidence" value="ECO:0007669"/>
    <property type="project" value="UniProtKB-KW"/>
</dbReference>
<sequence>MSTVNIMNMLLDKKDEESLECLCKLLTTVGKDLENENVSLEPIFKSMRDIVKRRTIEVSSRVQLMLQDLRSANWMPQKHDVNPKIQAQDTNENTTFSASSKDAVPKTISRNEKVDLESLVKNKPPPKVWAAPQAKLLASSLEDKSPNKPLVQVKAKETNAENLKYEDGQWPPFNRDGKKVYNKEFLFSLREKPNDICNYNSKNNVRDDGWIQTGRNHRAQQHFSVQSDKLKSKPPQMEEMSLGSPNLFNTWGKGSKLKLGVAPPMGAQSNNIYDVLEKASESDSYTQEKKSGGCNRCDAYHSKGHVAFRQHWGPPQLKQQQPAAPLPAAVESFVRDFKLEFLNDATNDQIQTKLTEFFINKSNVEEISRWIDANVGDRVKEDKFIRALVTAILKDSIKKDSLSVEIFHRHLVLLQKYIDNNFDSELQSLYAMQSLVNEMEHPKGLLLSIVNNLYESFAISLEGFLAWEASSDPAEQAGKGEAMKQLNQFLTELKETRKTRIRTARQPNKTK</sequence>
<dbReference type="InterPro" id="IPR003890">
    <property type="entry name" value="MIF4G-like_typ-3"/>
</dbReference>
<gene>
    <name evidence="4" type="ORF">MELIAE_LOCUS8708</name>
</gene>
<feature type="region of interest" description="Disordered" evidence="2">
    <location>
        <begin position="218"/>
        <end position="240"/>
    </location>
</feature>
<dbReference type="SUPFAM" id="SSF48371">
    <property type="entry name" value="ARM repeat"/>
    <property type="match status" value="2"/>
</dbReference>
<dbReference type="InterPro" id="IPR016024">
    <property type="entry name" value="ARM-type_fold"/>
</dbReference>
<accession>A0A9P0FIT3</accession>
<evidence type="ECO:0000256" key="1">
    <source>
        <dbReference type="ARBA" id="ARBA00022845"/>
    </source>
</evidence>
<evidence type="ECO:0000256" key="2">
    <source>
        <dbReference type="SAM" id="MobiDB-lite"/>
    </source>
</evidence>
<dbReference type="SMART" id="SM00515">
    <property type="entry name" value="eIF5C"/>
    <property type="match status" value="1"/>
</dbReference>
<dbReference type="OrthoDB" id="514777at2759"/>
<dbReference type="GO" id="GO:0016281">
    <property type="term" value="C:eukaryotic translation initiation factor 4F complex"/>
    <property type="evidence" value="ECO:0007669"/>
    <property type="project" value="TreeGrafter"/>
</dbReference>
<dbReference type="PROSITE" id="PS51363">
    <property type="entry name" value="W2"/>
    <property type="match status" value="1"/>
</dbReference>
<dbReference type="Pfam" id="PF02854">
    <property type="entry name" value="MIF4G"/>
    <property type="match status" value="1"/>
</dbReference>
<dbReference type="AlphaFoldDB" id="A0A9P0FIT3"/>
<dbReference type="GO" id="GO:0003743">
    <property type="term" value="F:translation initiation factor activity"/>
    <property type="evidence" value="ECO:0007669"/>
    <property type="project" value="TreeGrafter"/>
</dbReference>
<keyword evidence="1" id="KW-0810">Translation regulation</keyword>
<evidence type="ECO:0000313" key="4">
    <source>
        <dbReference type="EMBL" id="CAH0558174.1"/>
    </source>
</evidence>
<dbReference type="EMBL" id="OV121136">
    <property type="protein sequence ID" value="CAH0558174.1"/>
    <property type="molecule type" value="Genomic_DNA"/>
</dbReference>
<dbReference type="GO" id="GO:0003729">
    <property type="term" value="F:mRNA binding"/>
    <property type="evidence" value="ECO:0007669"/>
    <property type="project" value="TreeGrafter"/>
</dbReference>
<evidence type="ECO:0000259" key="3">
    <source>
        <dbReference type="PROSITE" id="PS51363"/>
    </source>
</evidence>
<dbReference type="PANTHER" id="PTHR23253:SF78">
    <property type="entry name" value="EUKARYOTIC TRANSLATION INITIATION FACTOR 4G1, ISOFORM B-RELATED"/>
    <property type="match status" value="1"/>
</dbReference>
<feature type="domain" description="W2" evidence="3">
    <location>
        <begin position="340"/>
        <end position="503"/>
    </location>
</feature>
<organism evidence="4 5">
    <name type="scientific">Brassicogethes aeneus</name>
    <name type="common">Rape pollen beetle</name>
    <name type="synonym">Meligethes aeneus</name>
    <dbReference type="NCBI Taxonomy" id="1431903"/>
    <lineage>
        <taxon>Eukaryota</taxon>
        <taxon>Metazoa</taxon>
        <taxon>Ecdysozoa</taxon>
        <taxon>Arthropoda</taxon>
        <taxon>Hexapoda</taxon>
        <taxon>Insecta</taxon>
        <taxon>Pterygota</taxon>
        <taxon>Neoptera</taxon>
        <taxon>Endopterygota</taxon>
        <taxon>Coleoptera</taxon>
        <taxon>Polyphaga</taxon>
        <taxon>Cucujiformia</taxon>
        <taxon>Nitidulidae</taxon>
        <taxon>Meligethinae</taxon>
        <taxon>Brassicogethes</taxon>
    </lineage>
</organism>
<name>A0A9P0FIT3_BRAAE</name>
<dbReference type="CDD" id="cd11559">
    <property type="entry name" value="W2_eIF4G1_like"/>
    <property type="match status" value="1"/>
</dbReference>
<protein>
    <recommendedName>
        <fullName evidence="3">W2 domain-containing protein</fullName>
    </recommendedName>
</protein>
<dbReference type="InterPro" id="IPR003307">
    <property type="entry name" value="W2_domain"/>
</dbReference>
<reference evidence="4" key="1">
    <citation type="submission" date="2021-12" db="EMBL/GenBank/DDBJ databases">
        <authorList>
            <person name="King R."/>
        </authorList>
    </citation>
    <scope>NUCLEOTIDE SEQUENCE</scope>
</reference>
<dbReference type="Proteomes" id="UP001154078">
    <property type="component" value="Chromosome 5"/>
</dbReference>
<dbReference type="FunFam" id="1.25.40.180:FF:000042">
    <property type="entry name" value="Eukaryotic translation initiation factor 4 gamma"/>
    <property type="match status" value="1"/>
</dbReference>
<dbReference type="PANTHER" id="PTHR23253">
    <property type="entry name" value="EUKARYOTIC TRANSLATION INITIATION FACTOR 4 GAMMA"/>
    <property type="match status" value="1"/>
</dbReference>
<evidence type="ECO:0000313" key="5">
    <source>
        <dbReference type="Proteomes" id="UP001154078"/>
    </source>
</evidence>
<dbReference type="Gene3D" id="1.25.40.180">
    <property type="match status" value="2"/>
</dbReference>
<proteinExistence type="predicted"/>